<feature type="non-terminal residue" evidence="2">
    <location>
        <position position="101"/>
    </location>
</feature>
<comment type="caution">
    <text evidence="2">The sequence shown here is derived from an EMBL/GenBank/DDBJ whole genome shotgun (WGS) entry which is preliminary data.</text>
</comment>
<dbReference type="Pfam" id="PF07686">
    <property type="entry name" value="V-set"/>
    <property type="match status" value="1"/>
</dbReference>
<dbReference type="InterPro" id="IPR013106">
    <property type="entry name" value="Ig_V-set"/>
</dbReference>
<dbReference type="SUPFAM" id="SSF48726">
    <property type="entry name" value="Immunoglobulin"/>
    <property type="match status" value="1"/>
</dbReference>
<proteinExistence type="predicted"/>
<dbReference type="InterPro" id="IPR036179">
    <property type="entry name" value="Ig-like_dom_sf"/>
</dbReference>
<evidence type="ECO:0000313" key="2">
    <source>
        <dbReference type="EMBL" id="KAL0161446.1"/>
    </source>
</evidence>
<feature type="non-terminal residue" evidence="2">
    <location>
        <position position="1"/>
    </location>
</feature>
<feature type="domain" description="Immunoglobulin V-set" evidence="1">
    <location>
        <begin position="4"/>
        <end position="93"/>
    </location>
</feature>
<evidence type="ECO:0000313" key="3">
    <source>
        <dbReference type="Proteomes" id="UP001529510"/>
    </source>
</evidence>
<sequence length="101" mass="11052">VFGESVSVNEGESVTLVTGLTEIQANDVLEWRFGAGNDRIAIINKPAGVTKTYDEVLGGNFKDRLKLDDKTGSLTIMNVRTTDSGYFEVSTTIAEDIRRHS</sequence>
<name>A0ABD0NJZ6_CIRMR</name>
<organism evidence="2 3">
    <name type="scientific">Cirrhinus mrigala</name>
    <name type="common">Mrigala</name>
    <dbReference type="NCBI Taxonomy" id="683832"/>
    <lineage>
        <taxon>Eukaryota</taxon>
        <taxon>Metazoa</taxon>
        <taxon>Chordata</taxon>
        <taxon>Craniata</taxon>
        <taxon>Vertebrata</taxon>
        <taxon>Euteleostomi</taxon>
        <taxon>Actinopterygii</taxon>
        <taxon>Neopterygii</taxon>
        <taxon>Teleostei</taxon>
        <taxon>Ostariophysi</taxon>
        <taxon>Cypriniformes</taxon>
        <taxon>Cyprinidae</taxon>
        <taxon>Labeoninae</taxon>
        <taxon>Labeonini</taxon>
        <taxon>Cirrhinus</taxon>
    </lineage>
</organism>
<protein>
    <recommendedName>
        <fullName evidence="1">Immunoglobulin V-set domain-containing protein</fullName>
    </recommendedName>
</protein>
<gene>
    <name evidence="2" type="ORF">M9458_045171</name>
</gene>
<dbReference type="InterPro" id="IPR013783">
    <property type="entry name" value="Ig-like_fold"/>
</dbReference>
<dbReference type="PANTHER" id="PTHR21063">
    <property type="entry name" value="LFA-3"/>
    <property type="match status" value="1"/>
</dbReference>
<reference evidence="2 3" key="1">
    <citation type="submission" date="2024-05" db="EMBL/GenBank/DDBJ databases">
        <title>Genome sequencing and assembly of Indian major carp, Cirrhinus mrigala (Hamilton, 1822).</title>
        <authorList>
            <person name="Mohindra V."/>
            <person name="Chowdhury L.M."/>
            <person name="Lal K."/>
            <person name="Jena J.K."/>
        </authorList>
    </citation>
    <scope>NUCLEOTIDE SEQUENCE [LARGE SCALE GENOMIC DNA]</scope>
    <source>
        <strain evidence="2">CM1030</strain>
        <tissue evidence="2">Blood</tissue>
    </source>
</reference>
<dbReference type="PANTHER" id="PTHR21063:SF4">
    <property type="entry name" value="CD48 ANTIGEN-RELATED"/>
    <property type="match status" value="1"/>
</dbReference>
<keyword evidence="3" id="KW-1185">Reference proteome</keyword>
<dbReference type="AlphaFoldDB" id="A0ABD0NJZ6"/>
<accession>A0ABD0NJZ6</accession>
<evidence type="ECO:0000259" key="1">
    <source>
        <dbReference type="Pfam" id="PF07686"/>
    </source>
</evidence>
<dbReference type="EMBL" id="JAMKFB020000022">
    <property type="protein sequence ID" value="KAL0161446.1"/>
    <property type="molecule type" value="Genomic_DNA"/>
</dbReference>
<dbReference type="Gene3D" id="2.60.40.10">
    <property type="entry name" value="Immunoglobulins"/>
    <property type="match status" value="1"/>
</dbReference>
<dbReference type="Proteomes" id="UP001529510">
    <property type="component" value="Unassembled WGS sequence"/>
</dbReference>